<keyword evidence="4" id="KW-1185">Reference proteome</keyword>
<dbReference type="PANTHER" id="PTHR34406:SF1">
    <property type="entry name" value="PROTEIN YCEI"/>
    <property type="match status" value="1"/>
</dbReference>
<evidence type="ECO:0000313" key="4">
    <source>
        <dbReference type="Proteomes" id="UP001327225"/>
    </source>
</evidence>
<accession>A0ABZ0ZSS6</accession>
<proteinExistence type="inferred from homology"/>
<dbReference type="EMBL" id="CP141059">
    <property type="protein sequence ID" value="WQQ27303.1"/>
    <property type="molecule type" value="Genomic_DNA"/>
</dbReference>
<dbReference type="RefSeq" id="WP_322937877.1">
    <property type="nucleotide sequence ID" value="NZ_CP141059.1"/>
</dbReference>
<dbReference type="InterPro" id="IPR036761">
    <property type="entry name" value="TTHA0802/YceI-like_sf"/>
</dbReference>
<dbReference type="SUPFAM" id="SSF101874">
    <property type="entry name" value="YceI-like"/>
    <property type="match status" value="1"/>
</dbReference>
<gene>
    <name evidence="3" type="ORF">SHK19_03530</name>
</gene>
<evidence type="ECO:0000259" key="2">
    <source>
        <dbReference type="SMART" id="SM00867"/>
    </source>
</evidence>
<dbReference type="PANTHER" id="PTHR34406">
    <property type="entry name" value="PROTEIN YCEI"/>
    <property type="match status" value="1"/>
</dbReference>
<dbReference type="SMART" id="SM00867">
    <property type="entry name" value="YceI"/>
    <property type="match status" value="1"/>
</dbReference>
<comment type="similarity">
    <text evidence="1">Belongs to the UPF0312 family.</text>
</comment>
<organism evidence="3 4">
    <name type="scientific">Nocardioides bizhenqiangii</name>
    <dbReference type="NCBI Taxonomy" id="3095076"/>
    <lineage>
        <taxon>Bacteria</taxon>
        <taxon>Bacillati</taxon>
        <taxon>Actinomycetota</taxon>
        <taxon>Actinomycetes</taxon>
        <taxon>Propionibacteriales</taxon>
        <taxon>Nocardioidaceae</taxon>
        <taxon>Nocardioides</taxon>
    </lineage>
</organism>
<protein>
    <submittedName>
        <fullName evidence="3">YceI family protein</fullName>
    </submittedName>
</protein>
<dbReference type="Pfam" id="PF04264">
    <property type="entry name" value="YceI"/>
    <property type="match status" value="1"/>
</dbReference>
<evidence type="ECO:0000313" key="3">
    <source>
        <dbReference type="EMBL" id="WQQ27303.1"/>
    </source>
</evidence>
<evidence type="ECO:0000256" key="1">
    <source>
        <dbReference type="ARBA" id="ARBA00008812"/>
    </source>
</evidence>
<dbReference type="Gene3D" id="2.40.128.110">
    <property type="entry name" value="Lipid/polyisoprenoid-binding, YceI-like"/>
    <property type="match status" value="1"/>
</dbReference>
<feature type="domain" description="Lipid/polyisoprenoid-binding YceI-like" evidence="2">
    <location>
        <begin position="22"/>
        <end position="189"/>
    </location>
</feature>
<dbReference type="InterPro" id="IPR007372">
    <property type="entry name" value="Lipid/polyisoprenoid-bd_YceI"/>
</dbReference>
<reference evidence="4" key="1">
    <citation type="submission" date="2023-12" db="EMBL/GenBank/DDBJ databases">
        <title>Novel species in genus Nocardioides.</title>
        <authorList>
            <person name="Zhou H."/>
        </authorList>
    </citation>
    <scope>NUCLEOTIDE SEQUENCE [LARGE SCALE GENOMIC DNA]</scope>
    <source>
        <strain evidence="4">HM61</strain>
    </source>
</reference>
<dbReference type="Proteomes" id="UP001327225">
    <property type="component" value="Chromosome"/>
</dbReference>
<name>A0ABZ0ZSS6_9ACTN</name>
<sequence length="194" mass="21341">MSVTSNAPTRSIDGHLLPAAGTWEIDPGHTDLAFTGRHFMVTKVRGRFTGVTGAVEIGEDLRVSRVDVTIDMTSVESGSETRDEHLRSAELFDVARYPTATFQSVDVEWRGTRGTVHGDLTIHGVTRRVPLDVEFEGYVRDPWGGDRTVFSARTRVNREDFGITWNVALEAGGVLVSKEVQIEINLETVLRGGS</sequence>